<name>A0A7E4VZU0_PANRE</name>
<dbReference type="WBParaSite" id="Pan_g4809.t1">
    <property type="protein sequence ID" value="Pan_g4809.t1"/>
    <property type="gene ID" value="Pan_g4809"/>
</dbReference>
<evidence type="ECO:0000256" key="1">
    <source>
        <dbReference type="SAM" id="Phobius"/>
    </source>
</evidence>
<keyword evidence="1" id="KW-0472">Membrane</keyword>
<protein>
    <submittedName>
        <fullName evidence="4">Uncharacterized protein</fullName>
    </submittedName>
</protein>
<feature type="transmembrane region" description="Helical" evidence="1">
    <location>
        <begin position="333"/>
        <end position="362"/>
    </location>
</feature>
<proteinExistence type="predicted"/>
<accession>A0A7E4VZU0</accession>
<organism evidence="3 4">
    <name type="scientific">Panagrellus redivivus</name>
    <name type="common">Microworm</name>
    <dbReference type="NCBI Taxonomy" id="6233"/>
    <lineage>
        <taxon>Eukaryota</taxon>
        <taxon>Metazoa</taxon>
        <taxon>Ecdysozoa</taxon>
        <taxon>Nematoda</taxon>
        <taxon>Chromadorea</taxon>
        <taxon>Rhabditida</taxon>
        <taxon>Tylenchina</taxon>
        <taxon>Panagrolaimomorpha</taxon>
        <taxon>Panagrolaimoidea</taxon>
        <taxon>Panagrolaimidae</taxon>
        <taxon>Panagrellus</taxon>
    </lineage>
</organism>
<feature type="chain" id="PRO_5028859495" evidence="2">
    <location>
        <begin position="29"/>
        <end position="413"/>
    </location>
</feature>
<evidence type="ECO:0000313" key="4">
    <source>
        <dbReference type="WBParaSite" id="Pan_g4809.t1"/>
    </source>
</evidence>
<keyword evidence="1" id="KW-1133">Transmembrane helix</keyword>
<evidence type="ECO:0000313" key="3">
    <source>
        <dbReference type="Proteomes" id="UP000492821"/>
    </source>
</evidence>
<feature type="signal peptide" evidence="2">
    <location>
        <begin position="1"/>
        <end position="28"/>
    </location>
</feature>
<keyword evidence="3" id="KW-1185">Reference proteome</keyword>
<dbReference type="AlphaFoldDB" id="A0A7E4VZU0"/>
<keyword evidence="2" id="KW-0732">Signal</keyword>
<reference evidence="3" key="1">
    <citation type="journal article" date="2013" name="Genetics">
        <title>The draft genome and transcriptome of Panagrellus redivivus are shaped by the harsh demands of a free-living lifestyle.</title>
        <authorList>
            <person name="Srinivasan J."/>
            <person name="Dillman A.R."/>
            <person name="Macchietto M.G."/>
            <person name="Heikkinen L."/>
            <person name="Lakso M."/>
            <person name="Fracchia K.M."/>
            <person name="Antoshechkin I."/>
            <person name="Mortazavi A."/>
            <person name="Wong G."/>
            <person name="Sternberg P.W."/>
        </authorList>
    </citation>
    <scope>NUCLEOTIDE SEQUENCE [LARGE SCALE GENOMIC DNA]</scope>
    <source>
        <strain evidence="3">MT8872</strain>
    </source>
</reference>
<reference evidence="4" key="2">
    <citation type="submission" date="2020-10" db="UniProtKB">
        <authorList>
            <consortium name="WormBaseParasite"/>
        </authorList>
    </citation>
    <scope>IDENTIFICATION</scope>
</reference>
<evidence type="ECO:0000256" key="2">
    <source>
        <dbReference type="SAM" id="SignalP"/>
    </source>
</evidence>
<dbReference type="Proteomes" id="UP000492821">
    <property type="component" value="Unassembled WGS sequence"/>
</dbReference>
<sequence length="413" mass="47490">MARPLGRRPLGGLFAIVLLGILYHYAESAIIPTGGCSTQELSNDLRFYGLKREGERVALVYMENTRKHQVLLEGYKNTKYRLFMLHDLHVLVVRCKQGSGGAYECGFFIFENSKIISTTNTGYNARGWSFVPFLGSNDLESGLDMNRIFLVSKKKPQDKYEYTLYVSYNYKLVILHELPMNGQLQATNIADEAQNLAGCFDRNIQCFYDYATERIAQFRNDLTTLMVYNRLRFFTDGDNFLVDKFNEYKCYEKRTTYIAFLPYFSPYAERNDAPLVTQLNDLFNVKEKVCPGEDEFAEVDKHTKEYNDDDYDEEQEKRRFTFQTHACPPGGRALLAVFIVAIIIDVILTLLLIAQVIIMFIARRKMKLMGKKMPKKPWETQATEDCTTFMDQTMGVTEATTVGETTGYTTVAQ</sequence>
<keyword evidence="1" id="KW-0812">Transmembrane</keyword>